<sequence>MTNHATRTQALQQTTTDARHEHRRSRTGAQMRQLLWWLVGGTRGGKNRLRIIRALNERPMNTNQLSNELDLNYKTVQHHLEMLTENGVLTTSGEEYGKLFFLTPKMDDNLDLLDDIAEQTDIEDEDA</sequence>
<accession>A0A2P4NQ16</accession>
<dbReference type="InterPro" id="IPR011991">
    <property type="entry name" value="ArsR-like_HTH"/>
</dbReference>
<feature type="compositionally biased region" description="Low complexity" evidence="1">
    <location>
        <begin position="1"/>
        <end position="16"/>
    </location>
</feature>
<evidence type="ECO:0000313" key="3">
    <source>
        <dbReference type="EMBL" id="POG55223.1"/>
    </source>
</evidence>
<dbReference type="SMART" id="SM00418">
    <property type="entry name" value="HTH_ARSR"/>
    <property type="match status" value="1"/>
</dbReference>
<dbReference type="AlphaFoldDB" id="A0A2P4NQ16"/>
<feature type="region of interest" description="Disordered" evidence="1">
    <location>
        <begin position="1"/>
        <end position="27"/>
    </location>
</feature>
<evidence type="ECO:0000313" key="4">
    <source>
        <dbReference type="Proteomes" id="UP000053621"/>
    </source>
</evidence>
<dbReference type="Pfam" id="PF01022">
    <property type="entry name" value="HTH_5"/>
    <property type="match status" value="1"/>
</dbReference>
<keyword evidence="4" id="KW-1185">Reference proteome</keyword>
<dbReference type="Gene3D" id="1.10.10.10">
    <property type="entry name" value="Winged helix-like DNA-binding domain superfamily/Winged helix DNA-binding domain"/>
    <property type="match status" value="1"/>
</dbReference>
<gene>
    <name evidence="3" type="ORF">AUR65_007275</name>
</gene>
<dbReference type="Proteomes" id="UP000053621">
    <property type="component" value="Unassembled WGS sequence"/>
</dbReference>
<dbReference type="PANTHER" id="PTHR38600:SF1">
    <property type="entry name" value="TRANSCRIPTIONAL REGULATORY PROTEIN"/>
    <property type="match status" value="1"/>
</dbReference>
<reference evidence="3" key="1">
    <citation type="submission" date="2017-08" db="EMBL/GenBank/DDBJ databases">
        <title>Haloferax marisrubri sp. nov., isolated from the Discovery deep brine-seawater interface in the Red Sea.</title>
        <authorList>
            <person name="Zhang G."/>
            <person name="Stingl U."/>
        </authorList>
    </citation>
    <scope>NUCLEOTIDE SEQUENCE [LARGE SCALE GENOMIC DNA]</scope>
    <source>
        <strain evidence="3">SB3</strain>
    </source>
</reference>
<dbReference type="InterPro" id="IPR036388">
    <property type="entry name" value="WH-like_DNA-bd_sf"/>
</dbReference>
<feature type="domain" description="HTH arsR-type" evidence="2">
    <location>
        <begin position="42"/>
        <end position="118"/>
    </location>
</feature>
<dbReference type="GO" id="GO:0003700">
    <property type="term" value="F:DNA-binding transcription factor activity"/>
    <property type="evidence" value="ECO:0007669"/>
    <property type="project" value="InterPro"/>
</dbReference>
<name>A0A2P4NQ16_9EURY</name>
<dbReference type="InterPro" id="IPR001845">
    <property type="entry name" value="HTH_ArsR_DNA-bd_dom"/>
</dbReference>
<dbReference type="PANTHER" id="PTHR38600">
    <property type="entry name" value="TRANSCRIPTIONAL REGULATORY PROTEIN"/>
    <property type="match status" value="1"/>
</dbReference>
<organism evidence="3 4">
    <name type="scientific">Haloferax marisrubri</name>
    <dbReference type="NCBI Taxonomy" id="1544719"/>
    <lineage>
        <taxon>Archaea</taxon>
        <taxon>Methanobacteriati</taxon>
        <taxon>Methanobacteriota</taxon>
        <taxon>Stenosarchaea group</taxon>
        <taxon>Halobacteria</taxon>
        <taxon>Halobacteriales</taxon>
        <taxon>Haloferacaceae</taxon>
        <taxon>Haloferax</taxon>
    </lineage>
</organism>
<dbReference type="SUPFAM" id="SSF46785">
    <property type="entry name" value="Winged helix' DNA-binding domain"/>
    <property type="match status" value="1"/>
</dbReference>
<dbReference type="CDD" id="cd00090">
    <property type="entry name" value="HTH_ARSR"/>
    <property type="match status" value="1"/>
</dbReference>
<evidence type="ECO:0000256" key="1">
    <source>
        <dbReference type="SAM" id="MobiDB-lite"/>
    </source>
</evidence>
<dbReference type="InterPro" id="IPR036390">
    <property type="entry name" value="WH_DNA-bd_sf"/>
</dbReference>
<proteinExistence type="predicted"/>
<dbReference type="OrthoDB" id="35765at2157"/>
<comment type="caution">
    <text evidence="3">The sequence shown here is derived from an EMBL/GenBank/DDBJ whole genome shotgun (WGS) entry which is preliminary data.</text>
</comment>
<evidence type="ECO:0000259" key="2">
    <source>
        <dbReference type="SMART" id="SM00418"/>
    </source>
</evidence>
<dbReference type="EMBL" id="LOPW02000010">
    <property type="protein sequence ID" value="POG55223.1"/>
    <property type="molecule type" value="Genomic_DNA"/>
</dbReference>
<protein>
    <submittedName>
        <fullName evidence="3">ArsR family transcriptional regulator</fullName>
    </submittedName>
</protein>